<evidence type="ECO:0000256" key="6">
    <source>
        <dbReference type="SAM" id="MobiDB-lite"/>
    </source>
</evidence>
<name>A0A9J7AUD9_9PROT</name>
<dbReference type="KEGG" id="naci:NUH88_00030"/>
<feature type="transmembrane region" description="Helical" evidence="5">
    <location>
        <begin position="168"/>
        <end position="194"/>
    </location>
</feature>
<comment type="subunit">
    <text evidence="5">The Tat system comprises two distinct complexes: a TatABC complex, containing multiple copies of TatA, TatB and TatC subunits, and a separate TatA complex, containing only TatA subunits. Substrates initially bind to the TatABC complex, which probably triggers association of the separate TatA complex to form the active translocon.</text>
</comment>
<keyword evidence="4 5" id="KW-0472">Membrane</keyword>
<feature type="compositionally biased region" description="Acidic residues" evidence="6">
    <location>
        <begin position="256"/>
        <end position="267"/>
    </location>
</feature>
<reference evidence="7" key="1">
    <citation type="submission" date="2022-08" db="EMBL/GenBank/DDBJ databases">
        <title>Nisaea acidiphila sp. nov., isolated from a marine algal debris and emended description of the genus Nisaea Urios et al. 2008.</title>
        <authorList>
            <person name="Kwon K."/>
        </authorList>
    </citation>
    <scope>NUCLEOTIDE SEQUENCE</scope>
    <source>
        <strain evidence="7">MEBiC11861</strain>
    </source>
</reference>
<dbReference type="AlphaFoldDB" id="A0A9J7AUD9"/>
<accession>A0A9J7AUD9</accession>
<dbReference type="EMBL" id="CP102480">
    <property type="protein sequence ID" value="UUX50097.1"/>
    <property type="molecule type" value="Genomic_DNA"/>
</dbReference>
<sequence>MSEDIEEKRMPLLDHLVELRTRLIYSFAAFLIAFFACYAVSEQIFSILVAPLAELTEGEAGRRMIYTALHEAFFTYLKVAFFAAACVAFPVISVQIWQFIAPGLYKDEKAAFLPFLIATPCLFALGAAMVYFLVIPLAWQFFLGFEHPGTDGSLPLVLEPKVDQYLSLVMRLIFAFGVCFELPVLMILLAKVGIVTSKGLASKRKYAILIAFVVAAILTPPDVISQVLLAIPVAILYEISIIGARIIEKKRGYEPDNFDDDEDEDETSSSTAT</sequence>
<dbReference type="PRINTS" id="PR01840">
    <property type="entry name" value="TATCFAMILY"/>
</dbReference>
<comment type="subcellular location">
    <subcellularLocation>
        <location evidence="5">Cell membrane</location>
        <topology evidence="5">Multi-pass membrane protein</topology>
    </subcellularLocation>
    <subcellularLocation>
        <location evidence="1">Membrane</location>
        <topology evidence="1">Multi-pass membrane protein</topology>
    </subcellularLocation>
</comment>
<evidence type="ECO:0000256" key="4">
    <source>
        <dbReference type="ARBA" id="ARBA00023136"/>
    </source>
</evidence>
<keyword evidence="5" id="KW-0813">Transport</keyword>
<keyword evidence="5" id="KW-0811">Translocation</keyword>
<comment type="similarity">
    <text evidence="5">Belongs to the TatC family.</text>
</comment>
<evidence type="ECO:0000313" key="8">
    <source>
        <dbReference type="Proteomes" id="UP001060336"/>
    </source>
</evidence>
<dbReference type="PROSITE" id="PS01218">
    <property type="entry name" value="TATC"/>
    <property type="match status" value="1"/>
</dbReference>
<dbReference type="NCBIfam" id="TIGR00945">
    <property type="entry name" value="tatC"/>
    <property type="match status" value="1"/>
</dbReference>
<dbReference type="InterPro" id="IPR019820">
    <property type="entry name" value="Sec-indep_translocase_CS"/>
</dbReference>
<proteinExistence type="inferred from homology"/>
<evidence type="ECO:0000256" key="5">
    <source>
        <dbReference type="HAMAP-Rule" id="MF_00902"/>
    </source>
</evidence>
<dbReference type="PANTHER" id="PTHR30371">
    <property type="entry name" value="SEC-INDEPENDENT PROTEIN TRANSLOCASE PROTEIN TATC"/>
    <property type="match status" value="1"/>
</dbReference>
<feature type="region of interest" description="Disordered" evidence="6">
    <location>
        <begin position="253"/>
        <end position="273"/>
    </location>
</feature>
<feature type="transmembrane region" description="Helical" evidence="5">
    <location>
        <begin position="112"/>
        <end position="139"/>
    </location>
</feature>
<dbReference type="Pfam" id="PF00902">
    <property type="entry name" value="TatC"/>
    <property type="match status" value="1"/>
</dbReference>
<dbReference type="PANTHER" id="PTHR30371:SF0">
    <property type="entry name" value="SEC-INDEPENDENT PROTEIN TRANSLOCASE PROTEIN TATC, CHLOROPLASTIC-RELATED"/>
    <property type="match status" value="1"/>
</dbReference>
<dbReference type="RefSeq" id="WP_257769114.1">
    <property type="nucleotide sequence ID" value="NZ_CP102480.1"/>
</dbReference>
<evidence type="ECO:0000256" key="2">
    <source>
        <dbReference type="ARBA" id="ARBA00022692"/>
    </source>
</evidence>
<dbReference type="HAMAP" id="MF_00902">
    <property type="entry name" value="TatC"/>
    <property type="match status" value="1"/>
</dbReference>
<feature type="transmembrane region" description="Helical" evidence="5">
    <location>
        <begin position="227"/>
        <end position="247"/>
    </location>
</feature>
<feature type="transmembrane region" description="Helical" evidence="5">
    <location>
        <begin position="206"/>
        <end position="221"/>
    </location>
</feature>
<keyword evidence="3 5" id="KW-1133">Transmembrane helix</keyword>
<protein>
    <recommendedName>
        <fullName evidence="5">Sec-independent protein translocase protein TatC</fullName>
    </recommendedName>
</protein>
<dbReference type="GO" id="GO:0009977">
    <property type="term" value="F:proton motive force dependent protein transmembrane transporter activity"/>
    <property type="evidence" value="ECO:0007669"/>
    <property type="project" value="TreeGrafter"/>
</dbReference>
<feature type="transmembrane region" description="Helical" evidence="5">
    <location>
        <begin position="21"/>
        <end position="41"/>
    </location>
</feature>
<keyword evidence="5" id="KW-0653">Protein transport</keyword>
<dbReference type="GO" id="GO:0033281">
    <property type="term" value="C:TAT protein transport complex"/>
    <property type="evidence" value="ECO:0007669"/>
    <property type="project" value="UniProtKB-UniRule"/>
</dbReference>
<evidence type="ECO:0000256" key="1">
    <source>
        <dbReference type="ARBA" id="ARBA00004141"/>
    </source>
</evidence>
<dbReference type="InterPro" id="IPR002033">
    <property type="entry name" value="TatC"/>
</dbReference>
<dbReference type="Proteomes" id="UP001060336">
    <property type="component" value="Chromosome"/>
</dbReference>
<evidence type="ECO:0000313" key="7">
    <source>
        <dbReference type="EMBL" id="UUX50097.1"/>
    </source>
</evidence>
<keyword evidence="2 5" id="KW-0812">Transmembrane</keyword>
<gene>
    <name evidence="5 7" type="primary">tatC</name>
    <name evidence="7" type="ORF">NUH88_00030</name>
</gene>
<comment type="function">
    <text evidence="5">Part of the twin-arginine translocation (Tat) system that transports large folded proteins containing a characteristic twin-arginine motif in their signal peptide across membranes. Together with TatB, TatC is part of a receptor directly interacting with Tat signal peptides.</text>
</comment>
<feature type="transmembrane region" description="Helical" evidence="5">
    <location>
        <begin position="79"/>
        <end position="100"/>
    </location>
</feature>
<keyword evidence="5" id="KW-1003">Cell membrane</keyword>
<keyword evidence="8" id="KW-1185">Reference proteome</keyword>
<dbReference type="GO" id="GO:0043953">
    <property type="term" value="P:protein transport by the Tat complex"/>
    <property type="evidence" value="ECO:0007669"/>
    <property type="project" value="UniProtKB-UniRule"/>
</dbReference>
<organism evidence="7 8">
    <name type="scientific">Nisaea acidiphila</name>
    <dbReference type="NCBI Taxonomy" id="1862145"/>
    <lineage>
        <taxon>Bacteria</taxon>
        <taxon>Pseudomonadati</taxon>
        <taxon>Pseudomonadota</taxon>
        <taxon>Alphaproteobacteria</taxon>
        <taxon>Rhodospirillales</taxon>
        <taxon>Thalassobaculaceae</taxon>
        <taxon>Nisaea</taxon>
    </lineage>
</organism>
<evidence type="ECO:0000256" key="3">
    <source>
        <dbReference type="ARBA" id="ARBA00022989"/>
    </source>
</evidence>
<dbReference type="GO" id="GO:0065002">
    <property type="term" value="P:intracellular protein transmembrane transport"/>
    <property type="evidence" value="ECO:0007669"/>
    <property type="project" value="TreeGrafter"/>
</dbReference>